<dbReference type="Proteomes" id="UP000299102">
    <property type="component" value="Unassembled WGS sequence"/>
</dbReference>
<organism evidence="2 3">
    <name type="scientific">Eumeta variegata</name>
    <name type="common">Bagworm moth</name>
    <name type="synonym">Eumeta japonica</name>
    <dbReference type="NCBI Taxonomy" id="151549"/>
    <lineage>
        <taxon>Eukaryota</taxon>
        <taxon>Metazoa</taxon>
        <taxon>Ecdysozoa</taxon>
        <taxon>Arthropoda</taxon>
        <taxon>Hexapoda</taxon>
        <taxon>Insecta</taxon>
        <taxon>Pterygota</taxon>
        <taxon>Neoptera</taxon>
        <taxon>Endopterygota</taxon>
        <taxon>Lepidoptera</taxon>
        <taxon>Glossata</taxon>
        <taxon>Ditrysia</taxon>
        <taxon>Tineoidea</taxon>
        <taxon>Psychidae</taxon>
        <taxon>Oiketicinae</taxon>
        <taxon>Eumeta</taxon>
    </lineage>
</organism>
<proteinExistence type="predicted"/>
<evidence type="ECO:0000313" key="2">
    <source>
        <dbReference type="EMBL" id="GBP85709.1"/>
    </source>
</evidence>
<keyword evidence="3" id="KW-1185">Reference proteome</keyword>
<feature type="region of interest" description="Disordered" evidence="1">
    <location>
        <begin position="54"/>
        <end position="88"/>
    </location>
</feature>
<name>A0A4C1ZFL9_EUMVA</name>
<comment type="caution">
    <text evidence="2">The sequence shown here is derived from an EMBL/GenBank/DDBJ whole genome shotgun (WGS) entry which is preliminary data.</text>
</comment>
<gene>
    <name evidence="2" type="ORF">EVAR_58752_1</name>
</gene>
<evidence type="ECO:0000256" key="1">
    <source>
        <dbReference type="SAM" id="MobiDB-lite"/>
    </source>
</evidence>
<evidence type="ECO:0000313" key="3">
    <source>
        <dbReference type="Proteomes" id="UP000299102"/>
    </source>
</evidence>
<feature type="compositionally biased region" description="Pro residues" evidence="1">
    <location>
        <begin position="78"/>
        <end position="87"/>
    </location>
</feature>
<protein>
    <submittedName>
        <fullName evidence="2">Uncharacterized protein</fullName>
    </submittedName>
</protein>
<accession>A0A4C1ZFL9</accession>
<dbReference type="EMBL" id="BGZK01001754">
    <property type="protein sequence ID" value="GBP85709.1"/>
    <property type="molecule type" value="Genomic_DNA"/>
</dbReference>
<reference evidence="2 3" key="1">
    <citation type="journal article" date="2019" name="Commun. Biol.">
        <title>The bagworm genome reveals a unique fibroin gene that provides high tensile strength.</title>
        <authorList>
            <person name="Kono N."/>
            <person name="Nakamura H."/>
            <person name="Ohtoshi R."/>
            <person name="Tomita M."/>
            <person name="Numata K."/>
            <person name="Arakawa K."/>
        </authorList>
    </citation>
    <scope>NUCLEOTIDE SEQUENCE [LARGE SCALE GENOMIC DNA]</scope>
</reference>
<sequence length="117" mass="13079">MNALRPSRDLHARTQKHMYFVFFTSVGARRVESVRVHNYVADGEIVHHGRSAVRGERLRRKRGSSTHDLGPARAMHPPCAPVTPAPPRYNIEETTNYSINYNLGPSSGRGTGQETLV</sequence>
<dbReference type="AlphaFoldDB" id="A0A4C1ZFL9"/>